<keyword evidence="3" id="KW-1185">Reference proteome</keyword>
<dbReference type="CDD" id="cd00761">
    <property type="entry name" value="Glyco_tranf_GTA_type"/>
    <property type="match status" value="1"/>
</dbReference>
<feature type="domain" description="Glycosyltransferase 2-like" evidence="1">
    <location>
        <begin position="11"/>
        <end position="114"/>
    </location>
</feature>
<sequence>MKRKLFIYGTIFNNSLWVRDSIKSIQLLKPAAIYICDNFSTDGTYELLKNLNRRYKNIYIVRVKSSRGKGRQVALDLVYKASKNTDLAMYVDFDTIYKKPYLLLIQKLIEAIKGKEVSIGMLATIKTNKLCKFKNLNAAEDVERYAHFIALGCKLIDVPKTAKQYKNLATESIKGNRLISRELYYSKNPIRLVRWTIDLYRGHAYDNYKNALTDKASQIIKFIDIFGFFDG</sequence>
<accession>C7DGY9</accession>
<name>C7DGY9_MICA2</name>
<evidence type="ECO:0000313" key="2">
    <source>
        <dbReference type="EMBL" id="EET89891.1"/>
    </source>
</evidence>
<evidence type="ECO:0000259" key="1">
    <source>
        <dbReference type="Pfam" id="PF00535"/>
    </source>
</evidence>
<dbReference type="InterPro" id="IPR001173">
    <property type="entry name" value="Glyco_trans_2-like"/>
</dbReference>
<proteinExistence type="predicted"/>
<dbReference type="Pfam" id="PF00535">
    <property type="entry name" value="Glycos_transf_2"/>
    <property type="match status" value="1"/>
</dbReference>
<dbReference type="Proteomes" id="UP000332487">
    <property type="component" value="Unassembled WGS sequence"/>
</dbReference>
<reference evidence="2 3" key="2">
    <citation type="journal article" date="2010" name="Proc. Natl. Acad. Sci. U.S.A.">
        <title>Enigmatic, ultrasmall, uncultivated Archaea.</title>
        <authorList>
            <person name="Baker B.J."/>
            <person name="Comolli L.R."/>
            <person name="Dick G.J."/>
            <person name="Hauser L.J."/>
            <person name="Hyatt D."/>
            <person name="Dill B.D."/>
            <person name="Land M.L."/>
            <person name="Verberkmoes N.C."/>
            <person name="Hettich R.L."/>
            <person name="Banfield J.F."/>
        </authorList>
    </citation>
    <scope>NUCLEOTIDE SEQUENCE [LARGE SCALE GENOMIC DNA]</scope>
    <source>
        <strain evidence="2">ARMAN-2</strain>
    </source>
</reference>
<reference evidence="2 3" key="1">
    <citation type="journal article" date="2009" name="Genome Biol.">
        <title>Community-wide analysis of microbial genome sequence signatures.</title>
        <authorList>
            <person name="Dick G.J."/>
            <person name="Andersson A.F."/>
            <person name="Baker B.J."/>
            <person name="Simmons S.L."/>
            <person name="Thomas B.C."/>
            <person name="Yelton A.P."/>
            <person name="Banfield J.F."/>
        </authorList>
    </citation>
    <scope>NUCLEOTIDE SEQUENCE [LARGE SCALE GENOMIC DNA]</scope>
    <source>
        <strain evidence="2">ARMAN-2</strain>
    </source>
</reference>
<gene>
    <name evidence="2" type="ORF">UNLARM2_0663</name>
</gene>
<dbReference type="GO" id="GO:0016740">
    <property type="term" value="F:transferase activity"/>
    <property type="evidence" value="ECO:0007669"/>
    <property type="project" value="UniProtKB-KW"/>
</dbReference>
<dbReference type="AlphaFoldDB" id="C7DGY9"/>
<dbReference type="EMBL" id="GG697240">
    <property type="protein sequence ID" value="EET89891.1"/>
    <property type="molecule type" value="Genomic_DNA"/>
</dbReference>
<protein>
    <submittedName>
        <fullName evidence="2">Glycosyltransferase</fullName>
    </submittedName>
</protein>
<dbReference type="Gene3D" id="3.90.550.10">
    <property type="entry name" value="Spore Coat Polysaccharide Biosynthesis Protein SpsA, Chain A"/>
    <property type="match status" value="1"/>
</dbReference>
<dbReference type="InterPro" id="IPR029044">
    <property type="entry name" value="Nucleotide-diphossugar_trans"/>
</dbReference>
<evidence type="ECO:0000313" key="3">
    <source>
        <dbReference type="Proteomes" id="UP000332487"/>
    </source>
</evidence>
<organism evidence="2 3">
    <name type="scientific">Candidatus Micrarchaeum acidiphilum ARMAN-2</name>
    <dbReference type="NCBI Taxonomy" id="425595"/>
    <lineage>
        <taxon>Archaea</taxon>
        <taxon>Candidatus Micrarchaeota</taxon>
        <taxon>Candidatus Micrarchaeia</taxon>
        <taxon>Candidatus Micrarchaeales</taxon>
        <taxon>Candidatus Micrarchaeaceae</taxon>
        <taxon>Candidatus Micrarchaeum</taxon>
    </lineage>
</organism>
<dbReference type="SUPFAM" id="SSF53448">
    <property type="entry name" value="Nucleotide-diphospho-sugar transferases"/>
    <property type="match status" value="1"/>
</dbReference>